<dbReference type="RefSeq" id="WP_377466740.1">
    <property type="nucleotide sequence ID" value="NZ_JBHUOP010000004.1"/>
</dbReference>
<evidence type="ECO:0008006" key="3">
    <source>
        <dbReference type="Google" id="ProtNLM"/>
    </source>
</evidence>
<dbReference type="Proteomes" id="UP001597391">
    <property type="component" value="Unassembled WGS sequence"/>
</dbReference>
<dbReference type="EMBL" id="JBHUOP010000004">
    <property type="protein sequence ID" value="MFD2840828.1"/>
    <property type="molecule type" value="Genomic_DNA"/>
</dbReference>
<protein>
    <recommendedName>
        <fullName evidence="3">DNA primase</fullName>
    </recommendedName>
</protein>
<sequence length="400" mass="44930">MRVAPIFEAIGIAGPEYQEFEASLINSYEQGLAECLKEAGFEHTPHPPRQVNPVNDKDEYLEQAKASGYGIITQSDGVAFPEDDPRERFPYYAIDAETSATNQKTHEDAVNTNTAYQDSLTDEEYDEYQSARYGDFSEDDFVVDEDGNIVPVEPETDDTTTASCEEQVAGYLTDPAAEILDSEEFKDINDLLADFYETVDSADAIVAAYQPWSVCIADATGEEATHPSELIARITEEFGALLEEAGVFDDEDNEDALNEFLLEQEENDYEIDLEDDLDEEADEEFDLDFLEDDEEFLDEDEELLDDIEFDEEYEEFDEDGSEEFDAASYAEELGLEPAALVALLERETKLAAADVECRFSTGHFDSIRTAQAELEEQFITEHKAELDRLATAIREARAAI</sequence>
<evidence type="ECO:0000313" key="1">
    <source>
        <dbReference type="EMBL" id="MFD2840828.1"/>
    </source>
</evidence>
<accession>A0ABW5XG17</accession>
<proteinExistence type="predicted"/>
<comment type="caution">
    <text evidence="1">The sequence shown here is derived from an EMBL/GenBank/DDBJ whole genome shotgun (WGS) entry which is preliminary data.</text>
</comment>
<name>A0ABW5XG17_9MICO</name>
<keyword evidence="2" id="KW-1185">Reference proteome</keyword>
<gene>
    <name evidence="1" type="ORF">ACFSYH_09620</name>
</gene>
<evidence type="ECO:0000313" key="2">
    <source>
        <dbReference type="Proteomes" id="UP001597391"/>
    </source>
</evidence>
<organism evidence="1 2">
    <name type="scientific">Populibacterium corticicola</name>
    <dbReference type="NCBI Taxonomy" id="1812826"/>
    <lineage>
        <taxon>Bacteria</taxon>
        <taxon>Bacillati</taxon>
        <taxon>Actinomycetota</taxon>
        <taxon>Actinomycetes</taxon>
        <taxon>Micrococcales</taxon>
        <taxon>Jonesiaceae</taxon>
        <taxon>Populibacterium</taxon>
    </lineage>
</organism>
<reference evidence="2" key="1">
    <citation type="journal article" date="2019" name="Int. J. Syst. Evol. Microbiol.">
        <title>The Global Catalogue of Microorganisms (GCM) 10K type strain sequencing project: providing services to taxonomists for standard genome sequencing and annotation.</title>
        <authorList>
            <consortium name="The Broad Institute Genomics Platform"/>
            <consortium name="The Broad Institute Genome Sequencing Center for Infectious Disease"/>
            <person name="Wu L."/>
            <person name="Ma J."/>
        </authorList>
    </citation>
    <scope>NUCLEOTIDE SEQUENCE [LARGE SCALE GENOMIC DNA]</scope>
    <source>
        <strain evidence="2">KCTC 33576</strain>
    </source>
</reference>